<feature type="region of interest" description="Disordered" evidence="1">
    <location>
        <begin position="35"/>
        <end position="63"/>
    </location>
</feature>
<proteinExistence type="predicted"/>
<dbReference type="Proteomes" id="UP000565155">
    <property type="component" value="Unassembled WGS sequence"/>
</dbReference>
<dbReference type="RefSeq" id="WP_153645740.1">
    <property type="nucleotide sequence ID" value="NZ_JABCMA010000019.1"/>
</dbReference>
<protein>
    <recommendedName>
        <fullName evidence="4">Phage tail tape measure protein</fullName>
    </recommendedName>
</protein>
<accession>A0A7Y0MZ61</accession>
<evidence type="ECO:0008006" key="4">
    <source>
        <dbReference type="Google" id="ProtNLM"/>
    </source>
</evidence>
<organism evidence="2 3">
    <name type="scientific">Vibrio alginolyticus</name>
    <dbReference type="NCBI Taxonomy" id="663"/>
    <lineage>
        <taxon>Bacteria</taxon>
        <taxon>Pseudomonadati</taxon>
        <taxon>Pseudomonadota</taxon>
        <taxon>Gammaproteobacteria</taxon>
        <taxon>Vibrionales</taxon>
        <taxon>Vibrionaceae</taxon>
        <taxon>Vibrio</taxon>
    </lineage>
</organism>
<dbReference type="EMBL" id="JABCMA010000019">
    <property type="protein sequence ID" value="NMR75164.1"/>
    <property type="molecule type" value="Genomic_DNA"/>
</dbReference>
<gene>
    <name evidence="2" type="ORF">HKB35_16220</name>
</gene>
<dbReference type="AlphaFoldDB" id="A0A7Y0MZ61"/>
<reference evidence="2 3" key="1">
    <citation type="submission" date="2020-04" db="EMBL/GenBank/DDBJ databases">
        <title>Whole-genome sequencing of Vibrio spp. from China reveals different genetic environments of blaCTX-M-14 among diverse lineages.</title>
        <authorList>
            <person name="Zheng Z."/>
            <person name="Ye L."/>
            <person name="Chen S."/>
        </authorList>
    </citation>
    <scope>NUCLEOTIDE SEQUENCE [LARGE SCALE GENOMIC DNA]</scope>
    <source>
        <strain evidence="2 3">Vb1636</strain>
    </source>
</reference>
<name>A0A7Y0MZ61_VIBAL</name>
<sequence length="576" mass="63868">MARQLHKFTNTVAWKLDRPSWNSVLKQSKQLARQLEKANPENVLGVGGSPRARRQRQQDQDSHIKHYRKLQLEQEKFEATQKKVLLRFAQSTSTIRDMGVAEKKVLLNKLKQASSTEELLHLEKRLKNQISDRNRREKQRTRELAKQSALITHQHNERRKAAASSLKRAGMAAGLTVGSLAALGAQQSLQRATELDQAIKKSGLDAITFQNISAASEKFGLSMDSVSDQYKDFADKLGDYQLTGGGEFSDVAEWLKKNNKISEEMLKELKPLEAMKLIQEEAKRRGTDMNKLTFLMESFGNDAILQFKAMANIEEIRAQRERFNLNLTQQDIETLVKARQNISLIGEGFGRLMDEFLVGFGGGNINSIMTDLKELQPTFRQMGESVRSFVNTAVKHGDEIITIGKTIASIWVGSKIFTVLSGGLSVVNTLTNAFKGLFKLISRAASALGLGSATSASVKGGAAARAAAGMAARANPWLMGGYAVYEGRKGGLLDPENFFGKNKYTEFLNTNIFDLLGRAGKEISSIQTQPQKVDVNLHVRSDVDNSGNIIPVVRGEIDRAEDDRMVAFYSNLSPSN</sequence>
<evidence type="ECO:0000313" key="2">
    <source>
        <dbReference type="EMBL" id="NMR75164.1"/>
    </source>
</evidence>
<comment type="caution">
    <text evidence="2">The sequence shown here is derived from an EMBL/GenBank/DDBJ whole genome shotgun (WGS) entry which is preliminary data.</text>
</comment>
<evidence type="ECO:0000313" key="3">
    <source>
        <dbReference type="Proteomes" id="UP000565155"/>
    </source>
</evidence>
<evidence type="ECO:0000256" key="1">
    <source>
        <dbReference type="SAM" id="MobiDB-lite"/>
    </source>
</evidence>